<keyword evidence="7 8" id="KW-0472">Membrane</keyword>
<keyword evidence="10" id="KW-1185">Reference proteome</keyword>
<evidence type="ECO:0000256" key="6">
    <source>
        <dbReference type="ARBA" id="ARBA00022989"/>
    </source>
</evidence>
<sequence>MDPLAWFSHPLFHLFGQQVSVLETFAFVTGALCVWAVSRQWTWNWPVGLVNNVAFFALFLSAGLYADSGLQVAFFVLGVYGWYSWIRRRRAGSTIATTIPVRRATRGEVLTVVGLVALGTVLIAVLLTTQTNSVVPWPDAFITAASLGATWGQARKIIEQWWLWIIVDIVSIPLYVSKGLILTAILYCGFLALCVYGLRQWRRELAKDAAELPVSA</sequence>
<gene>
    <name evidence="9" type="ORF">M2152_002630</name>
</gene>
<name>A0ABT6KR44_9MICO</name>
<dbReference type="Pfam" id="PF04973">
    <property type="entry name" value="NMN_transporter"/>
    <property type="match status" value="1"/>
</dbReference>
<dbReference type="RefSeq" id="WP_322134725.1">
    <property type="nucleotide sequence ID" value="NZ_CP085036.1"/>
</dbReference>
<feature type="transmembrane region" description="Helical" evidence="8">
    <location>
        <begin position="107"/>
        <end position="127"/>
    </location>
</feature>
<keyword evidence="4" id="KW-1003">Cell membrane</keyword>
<comment type="caution">
    <text evidence="9">The sequence shown here is derived from an EMBL/GenBank/DDBJ whole genome shotgun (WGS) entry which is preliminary data.</text>
</comment>
<evidence type="ECO:0000256" key="2">
    <source>
        <dbReference type="ARBA" id="ARBA00006669"/>
    </source>
</evidence>
<proteinExistence type="inferred from homology"/>
<comment type="similarity">
    <text evidence="2">Belongs to the nicotinamide ribonucleoside (NR) uptake permease (TC 4.B.1) family.</text>
</comment>
<dbReference type="InterPro" id="IPR006419">
    <property type="entry name" value="NMN_transpt_PnuC"/>
</dbReference>
<accession>A0ABT6KR44</accession>
<organism evidence="9 10">
    <name type="scientific">Antiquaquibacter oligotrophicus</name>
    <dbReference type="NCBI Taxonomy" id="2880260"/>
    <lineage>
        <taxon>Bacteria</taxon>
        <taxon>Bacillati</taxon>
        <taxon>Actinomycetota</taxon>
        <taxon>Actinomycetes</taxon>
        <taxon>Micrococcales</taxon>
        <taxon>Microbacteriaceae</taxon>
        <taxon>Antiquaquibacter</taxon>
    </lineage>
</organism>
<evidence type="ECO:0000256" key="1">
    <source>
        <dbReference type="ARBA" id="ARBA00004651"/>
    </source>
</evidence>
<evidence type="ECO:0000313" key="9">
    <source>
        <dbReference type="EMBL" id="MDH6182448.1"/>
    </source>
</evidence>
<feature type="transmembrane region" description="Helical" evidence="8">
    <location>
        <begin position="180"/>
        <end position="198"/>
    </location>
</feature>
<feature type="transmembrane region" description="Helical" evidence="8">
    <location>
        <begin position="45"/>
        <end position="64"/>
    </location>
</feature>
<feature type="transmembrane region" description="Helical" evidence="8">
    <location>
        <begin position="70"/>
        <end position="86"/>
    </location>
</feature>
<dbReference type="Proteomes" id="UP001160142">
    <property type="component" value="Unassembled WGS sequence"/>
</dbReference>
<keyword evidence="5 8" id="KW-0812">Transmembrane</keyword>
<protein>
    <submittedName>
        <fullName evidence="9">Nicotinamide mononucleotide transporter</fullName>
    </submittedName>
</protein>
<dbReference type="EMBL" id="JARXVQ010000001">
    <property type="protein sequence ID" value="MDH6182448.1"/>
    <property type="molecule type" value="Genomic_DNA"/>
</dbReference>
<dbReference type="PANTHER" id="PTHR36122:SF2">
    <property type="entry name" value="NICOTINAMIDE RIBOSIDE TRANSPORTER PNUC"/>
    <property type="match status" value="1"/>
</dbReference>
<feature type="transmembrane region" description="Helical" evidence="8">
    <location>
        <begin position="20"/>
        <end position="38"/>
    </location>
</feature>
<comment type="subcellular location">
    <subcellularLocation>
        <location evidence="1">Cell membrane</location>
        <topology evidence="1">Multi-pass membrane protein</topology>
    </subcellularLocation>
</comment>
<keyword evidence="6 8" id="KW-1133">Transmembrane helix</keyword>
<evidence type="ECO:0000256" key="8">
    <source>
        <dbReference type="SAM" id="Phobius"/>
    </source>
</evidence>
<keyword evidence="3" id="KW-0813">Transport</keyword>
<evidence type="ECO:0000256" key="7">
    <source>
        <dbReference type="ARBA" id="ARBA00023136"/>
    </source>
</evidence>
<reference evidence="9 10" key="1">
    <citation type="submission" date="2023-04" db="EMBL/GenBank/DDBJ databases">
        <title>Genome Encyclopedia of Bacteria and Archaea VI: Functional Genomics of Type Strains.</title>
        <authorList>
            <person name="Whitman W."/>
        </authorList>
    </citation>
    <scope>NUCLEOTIDE SEQUENCE [LARGE SCALE GENOMIC DNA]</scope>
    <source>
        <strain evidence="9 10">SG_E_30_P1</strain>
    </source>
</reference>
<dbReference type="NCBIfam" id="TIGR01528">
    <property type="entry name" value="NMN_trans_PnuC"/>
    <property type="match status" value="1"/>
</dbReference>
<evidence type="ECO:0000256" key="3">
    <source>
        <dbReference type="ARBA" id="ARBA00022448"/>
    </source>
</evidence>
<evidence type="ECO:0000313" key="10">
    <source>
        <dbReference type="Proteomes" id="UP001160142"/>
    </source>
</evidence>
<evidence type="ECO:0000256" key="5">
    <source>
        <dbReference type="ARBA" id="ARBA00022692"/>
    </source>
</evidence>
<evidence type="ECO:0000256" key="4">
    <source>
        <dbReference type="ARBA" id="ARBA00022475"/>
    </source>
</evidence>
<dbReference type="PANTHER" id="PTHR36122">
    <property type="entry name" value="NICOTINAMIDE RIBOSIDE TRANSPORTER PNUC"/>
    <property type="match status" value="1"/>
</dbReference>